<evidence type="ECO:0000313" key="2">
    <source>
        <dbReference type="Proteomes" id="UP000830583"/>
    </source>
</evidence>
<dbReference type="Pfam" id="PF14414">
    <property type="entry name" value="WHH"/>
    <property type="match status" value="1"/>
</dbReference>
<evidence type="ECO:0000313" key="1">
    <source>
        <dbReference type="EMBL" id="UPQ78119.1"/>
    </source>
</evidence>
<gene>
    <name evidence="1" type="ORF">M0M57_10840</name>
</gene>
<protein>
    <submittedName>
        <fullName evidence="1">HNH endonuclease</fullName>
    </submittedName>
</protein>
<dbReference type="RefSeq" id="WP_248433047.1">
    <property type="nucleotide sequence ID" value="NZ_CP096205.1"/>
</dbReference>
<sequence>MTGSDYYDKVLATELSEISLKDIKGKYTWHHLDDYDPITNTCTMQLVEMNIHRACSSHIGAVEIVKNVYPEANLYSNR</sequence>
<keyword evidence="1" id="KW-0540">Nuclease</keyword>
<organism evidence="1 2">
    <name type="scientific">Flavobacterium azooxidireducens</name>
    <dbReference type="NCBI Taxonomy" id="1871076"/>
    <lineage>
        <taxon>Bacteria</taxon>
        <taxon>Pseudomonadati</taxon>
        <taxon>Bacteroidota</taxon>
        <taxon>Flavobacteriia</taxon>
        <taxon>Flavobacteriales</taxon>
        <taxon>Flavobacteriaceae</taxon>
        <taxon>Flavobacterium</taxon>
    </lineage>
</organism>
<accession>A0ABY4KC26</accession>
<dbReference type="EMBL" id="CP096205">
    <property type="protein sequence ID" value="UPQ78119.1"/>
    <property type="molecule type" value="Genomic_DNA"/>
</dbReference>
<reference evidence="1" key="1">
    <citation type="submission" date="2022-04" db="EMBL/GenBank/DDBJ databases">
        <title>Consumption of N2O by Flavobacterium azooxidireducens sp. nov. isolated from Decomposing Leaf Litter of Phragmites australis (Cav.).</title>
        <authorList>
            <person name="Behrendt U."/>
            <person name="Spanner T."/>
            <person name="Augustin J."/>
            <person name="Horn M.A."/>
            <person name="Kolb S."/>
            <person name="Ulrich A."/>
        </authorList>
    </citation>
    <scope>NUCLEOTIDE SEQUENCE</scope>
    <source>
        <strain evidence="1">IGB 4-14</strain>
    </source>
</reference>
<keyword evidence="1" id="KW-0378">Hydrolase</keyword>
<keyword evidence="2" id="KW-1185">Reference proteome</keyword>
<keyword evidence="1" id="KW-0255">Endonuclease</keyword>
<dbReference type="InterPro" id="IPR032869">
    <property type="entry name" value="WHH_dom_containing"/>
</dbReference>
<dbReference type="Proteomes" id="UP000830583">
    <property type="component" value="Chromosome"/>
</dbReference>
<dbReference type="GO" id="GO:0004519">
    <property type="term" value="F:endonuclease activity"/>
    <property type="evidence" value="ECO:0007669"/>
    <property type="project" value="UniProtKB-KW"/>
</dbReference>
<proteinExistence type="predicted"/>
<name>A0ABY4KC26_9FLAO</name>